<comment type="similarity">
    <text evidence="1">Belongs to the DinB family.</text>
</comment>
<accession>A0A3R9N2N7</accession>
<dbReference type="InterPro" id="IPR034660">
    <property type="entry name" value="DinB/YfiT-like"/>
</dbReference>
<dbReference type="Gene3D" id="1.20.120.450">
    <property type="entry name" value="dinb family like domain"/>
    <property type="match status" value="1"/>
</dbReference>
<dbReference type="PANTHER" id="PTHR37302:SF3">
    <property type="entry name" value="DAMAGE-INDUCIBLE PROTEIN DINB"/>
    <property type="match status" value="1"/>
</dbReference>
<evidence type="ECO:0000256" key="2">
    <source>
        <dbReference type="ARBA" id="ARBA00022723"/>
    </source>
</evidence>
<dbReference type="EMBL" id="RWIS01000001">
    <property type="protein sequence ID" value="RSK37544.1"/>
    <property type="molecule type" value="Genomic_DNA"/>
</dbReference>
<feature type="binding site" evidence="3">
    <location>
        <position position="127"/>
    </location>
    <ligand>
        <name>a divalent metal cation</name>
        <dbReference type="ChEBI" id="CHEBI:60240"/>
    </ligand>
</feature>
<dbReference type="Proteomes" id="UP000280066">
    <property type="component" value="Unassembled WGS sequence"/>
</dbReference>
<dbReference type="SUPFAM" id="SSF109854">
    <property type="entry name" value="DinB/YfiT-like putative metalloenzymes"/>
    <property type="match status" value="1"/>
</dbReference>
<sequence>MINTIEKLGAYTVWANATLLRHLDGLVAEGAALPHGALRIFSHVLNAQAIWLGRLTNTPSPVKVWQEHDLAGLHHWHEQTSARFHQYSAEATTTSPAELERLITYTNSVGEGYTSQVSDILTHVPVHGNYHRAQVAKELRAAGLEPINTDFITYCRELSAKAQAAEVPSL</sequence>
<name>A0A3R9N2N7_9BACT</name>
<dbReference type="Pfam" id="PF05163">
    <property type="entry name" value="DinB"/>
    <property type="match status" value="1"/>
</dbReference>
<dbReference type="GO" id="GO:0046872">
    <property type="term" value="F:metal ion binding"/>
    <property type="evidence" value="ECO:0007669"/>
    <property type="project" value="UniProtKB-KW"/>
</dbReference>
<keyword evidence="5" id="KW-1185">Reference proteome</keyword>
<feature type="binding site" evidence="3">
    <location>
        <position position="131"/>
    </location>
    <ligand>
        <name>a divalent metal cation</name>
        <dbReference type="ChEBI" id="CHEBI:60240"/>
    </ligand>
</feature>
<dbReference type="InterPro" id="IPR007837">
    <property type="entry name" value="DinB"/>
</dbReference>
<dbReference type="PANTHER" id="PTHR37302">
    <property type="entry name" value="SLR1116 PROTEIN"/>
    <property type="match status" value="1"/>
</dbReference>
<evidence type="ECO:0000256" key="1">
    <source>
        <dbReference type="ARBA" id="ARBA00008635"/>
    </source>
</evidence>
<dbReference type="RefSeq" id="WP_125426397.1">
    <property type="nucleotide sequence ID" value="NZ_RWIS01000001.1"/>
</dbReference>
<protein>
    <submittedName>
        <fullName evidence="4">Damage-inducible protein DinB</fullName>
    </submittedName>
</protein>
<feature type="binding site" evidence="3">
    <location>
        <position position="43"/>
    </location>
    <ligand>
        <name>a divalent metal cation</name>
        <dbReference type="ChEBI" id="CHEBI:60240"/>
    </ligand>
</feature>
<evidence type="ECO:0000256" key="3">
    <source>
        <dbReference type="PIRSR" id="PIRSR607837-1"/>
    </source>
</evidence>
<evidence type="ECO:0000313" key="4">
    <source>
        <dbReference type="EMBL" id="RSK37544.1"/>
    </source>
</evidence>
<evidence type="ECO:0000313" key="5">
    <source>
        <dbReference type="Proteomes" id="UP000280066"/>
    </source>
</evidence>
<dbReference type="OrthoDB" id="9811413at2"/>
<dbReference type="AlphaFoldDB" id="A0A3R9N2N7"/>
<gene>
    <name evidence="4" type="ORF">EI290_02540</name>
</gene>
<proteinExistence type="inferred from homology"/>
<comment type="caution">
    <text evidence="4">The sequence shown here is derived from an EMBL/GenBank/DDBJ whole genome shotgun (WGS) entry which is preliminary data.</text>
</comment>
<organism evidence="4 5">
    <name type="scientific">Hymenobacter metallilatus</name>
    <dbReference type="NCBI Taxonomy" id="2493666"/>
    <lineage>
        <taxon>Bacteria</taxon>
        <taxon>Pseudomonadati</taxon>
        <taxon>Bacteroidota</taxon>
        <taxon>Cytophagia</taxon>
        <taxon>Cytophagales</taxon>
        <taxon>Hymenobacteraceae</taxon>
        <taxon>Hymenobacter</taxon>
    </lineage>
</organism>
<reference evidence="4 5" key="1">
    <citation type="submission" date="2018-12" db="EMBL/GenBank/DDBJ databases">
        <authorList>
            <person name="Feng G."/>
            <person name="Zhu H."/>
        </authorList>
    </citation>
    <scope>NUCLEOTIDE SEQUENCE [LARGE SCALE GENOMIC DNA]</scope>
    <source>
        <strain evidence="4 5">9PBR-2</strain>
    </source>
</reference>
<keyword evidence="2 3" id="KW-0479">Metal-binding</keyword>